<dbReference type="EMBL" id="SDWY01000004">
    <property type="protein sequence ID" value="MDN6900860.1"/>
    <property type="molecule type" value="Genomic_DNA"/>
</dbReference>
<evidence type="ECO:0000313" key="8">
    <source>
        <dbReference type="Proteomes" id="UP001167919"/>
    </source>
</evidence>
<reference evidence="6" key="3">
    <citation type="submission" date="2020-01" db="EMBL/GenBank/DDBJ databases">
        <authorList>
            <person name="Cousin F.J."/>
            <person name="Le Guellec R."/>
            <person name="Cretenet M."/>
        </authorList>
    </citation>
    <scope>NUCLEOTIDE SEQUENCE</scope>
    <source>
        <strain evidence="6">UCMA 15228</strain>
    </source>
</reference>
<evidence type="ECO:0000313" key="6">
    <source>
        <dbReference type="EMBL" id="QAS69138.1"/>
    </source>
</evidence>
<evidence type="ECO:0000256" key="2">
    <source>
        <dbReference type="PIRSR" id="PIRSR601310-3"/>
    </source>
</evidence>
<evidence type="ECO:0000256" key="3">
    <source>
        <dbReference type="PROSITE-ProRule" id="PRU00464"/>
    </source>
</evidence>
<dbReference type="PANTHER" id="PTHR46648">
    <property type="entry name" value="HIT FAMILY PROTEIN 1"/>
    <property type="match status" value="1"/>
</dbReference>
<feature type="domain" description="HIT" evidence="4">
    <location>
        <begin position="4"/>
        <end position="112"/>
    </location>
</feature>
<dbReference type="PRINTS" id="PR00332">
    <property type="entry name" value="HISTRIAD"/>
</dbReference>
<dbReference type="RefSeq" id="WP_128684987.1">
    <property type="nucleotide sequence ID" value="NZ_CP029684.2"/>
</dbReference>
<dbReference type="InterPro" id="IPR039384">
    <property type="entry name" value="HINT"/>
</dbReference>
<dbReference type="GO" id="GO:0009117">
    <property type="term" value="P:nucleotide metabolic process"/>
    <property type="evidence" value="ECO:0007669"/>
    <property type="project" value="TreeGrafter"/>
</dbReference>
<evidence type="ECO:0000313" key="7">
    <source>
        <dbReference type="Proteomes" id="UP000286907"/>
    </source>
</evidence>
<evidence type="ECO:0000313" key="5">
    <source>
        <dbReference type="EMBL" id="MDN6900860.1"/>
    </source>
</evidence>
<dbReference type="AlphaFoldDB" id="A0AAJ1RBR9"/>
<evidence type="ECO:0000259" key="4">
    <source>
        <dbReference type="PROSITE" id="PS51084"/>
    </source>
</evidence>
<dbReference type="PANTHER" id="PTHR46648:SF1">
    <property type="entry name" value="ADENOSINE 5'-MONOPHOSPHORAMIDASE HNT1"/>
    <property type="match status" value="1"/>
</dbReference>
<dbReference type="PROSITE" id="PS51084">
    <property type="entry name" value="HIT_2"/>
    <property type="match status" value="1"/>
</dbReference>
<reference evidence="5" key="2">
    <citation type="submission" date="2019-01" db="EMBL/GenBank/DDBJ databases">
        <title>Oenococcus sicerae UCMA17102.</title>
        <authorList>
            <person name="Cousin F.J."/>
            <person name="Le Guellec R."/>
            <person name="Cretenet M."/>
        </authorList>
    </citation>
    <scope>NUCLEOTIDE SEQUENCE</scope>
    <source>
        <strain evidence="5">UCMA17102</strain>
    </source>
</reference>
<accession>A0AAJ1RBR9</accession>
<dbReference type="Gene3D" id="3.30.428.10">
    <property type="entry name" value="HIT-like"/>
    <property type="match status" value="1"/>
</dbReference>
<protein>
    <submittedName>
        <fullName evidence="5">HIT family protein</fullName>
    </submittedName>
</protein>
<dbReference type="Pfam" id="PF01230">
    <property type="entry name" value="HIT"/>
    <property type="match status" value="1"/>
</dbReference>
<feature type="short sequence motif" description="Histidine triad motif" evidence="2 3">
    <location>
        <begin position="97"/>
        <end position="101"/>
    </location>
</feature>
<dbReference type="CDD" id="cd01277">
    <property type="entry name" value="HINT_subgroup"/>
    <property type="match status" value="1"/>
</dbReference>
<feature type="active site" description="Tele-AMP-histidine intermediate" evidence="1">
    <location>
        <position position="99"/>
    </location>
</feature>
<name>A0AAJ1RBR9_9LACO</name>
<gene>
    <name evidence="6" type="ORF">DLJ48_00655</name>
    <name evidence="5" type="ORF">EVC35_07670</name>
</gene>
<organism evidence="5 8">
    <name type="scientific">Oenococcus sicerae</name>
    <dbReference type="NCBI Taxonomy" id="2203724"/>
    <lineage>
        <taxon>Bacteria</taxon>
        <taxon>Bacillati</taxon>
        <taxon>Bacillota</taxon>
        <taxon>Bacilli</taxon>
        <taxon>Lactobacillales</taxon>
        <taxon>Lactobacillaceae</taxon>
        <taxon>Oenococcus</taxon>
    </lineage>
</organism>
<sequence length="139" mass="15317">MTDIFDKIISGEIPSYKVYEDDDVLAFLDLSQATPGHTLVIPKKHVQDIYSYDDDLSAKVLSKLPVIARAVKASNPKIIGINILSNNGAAAGQSVPHSHWHIIPRYQDDGLDLPGAVDHSDEYSPSKYEAVAKSIREQF</sequence>
<proteinExistence type="predicted"/>
<dbReference type="InterPro" id="IPR001310">
    <property type="entry name" value="Histidine_triad_HIT"/>
</dbReference>
<dbReference type="GO" id="GO:0003824">
    <property type="term" value="F:catalytic activity"/>
    <property type="evidence" value="ECO:0007669"/>
    <property type="project" value="InterPro"/>
</dbReference>
<dbReference type="Proteomes" id="UP000286907">
    <property type="component" value="Chromosome"/>
</dbReference>
<reference evidence="6 7" key="1">
    <citation type="journal article" date="2019" name="Syst. Appl. Microbiol.">
        <title>Oenococcus sicerae sp. nov., isolated from French cider.</title>
        <authorList>
            <person name="Cousin F.J."/>
            <person name="Le Guellec R."/>
            <person name="Chagnot C."/>
            <person name="Goux D."/>
            <person name="Dalmasso M."/>
            <person name="Laplace J.M."/>
            <person name="Cretenet M."/>
        </authorList>
    </citation>
    <scope>NUCLEOTIDE SEQUENCE [LARGE SCALE GENOMIC DNA]</scope>
    <source>
        <strain evidence="6 7">UCMA 15228</strain>
    </source>
</reference>
<dbReference type="InterPro" id="IPR036265">
    <property type="entry name" value="HIT-like_sf"/>
</dbReference>
<dbReference type="InterPro" id="IPR011146">
    <property type="entry name" value="HIT-like"/>
</dbReference>
<keyword evidence="7" id="KW-1185">Reference proteome</keyword>
<dbReference type="EMBL" id="CP029684">
    <property type="protein sequence ID" value="QAS69138.1"/>
    <property type="molecule type" value="Genomic_DNA"/>
</dbReference>
<dbReference type="Proteomes" id="UP001167919">
    <property type="component" value="Unassembled WGS sequence"/>
</dbReference>
<dbReference type="SUPFAM" id="SSF54197">
    <property type="entry name" value="HIT-like"/>
    <property type="match status" value="1"/>
</dbReference>
<evidence type="ECO:0000256" key="1">
    <source>
        <dbReference type="PIRSR" id="PIRSR601310-1"/>
    </source>
</evidence>